<dbReference type="NCBIfam" id="TIGR01777">
    <property type="entry name" value="yfcH"/>
    <property type="match status" value="1"/>
</dbReference>
<dbReference type="InterPro" id="IPR013549">
    <property type="entry name" value="DUF1731"/>
</dbReference>
<keyword evidence="5" id="KW-1185">Reference proteome</keyword>
<evidence type="ECO:0000313" key="4">
    <source>
        <dbReference type="EMBL" id="CEN43376.1"/>
    </source>
</evidence>
<sequence length="299" mass="33565">MSKELILITGGNGMFAKELCKVLKMSYEVRFLSRKANKPNHYRWDISSGFIDERAFDGVQHIVHLAGASIGEKRWTKSRKQEILDSRVQSAEILLNALKKHRIRLKTFISASAVGYYGTKTTENIYTENSPKGNDFLSDVCQQWEAVADKFNILSDRVLKLRLGVIISKNGGILSKMLPITKIGLGAVLGNGKQYIPWIDIADLVDVTQFLLEEKNASGVFNIVAPEHISNKNFTHSLATVVGRKIIFPPLPKYLIQCLFGEASVLLLQGSRIRAERLEKLGYDFQFKTLLASLKHNLS</sequence>
<evidence type="ECO:0000256" key="1">
    <source>
        <dbReference type="ARBA" id="ARBA00009353"/>
    </source>
</evidence>
<feature type="domain" description="NAD-dependent epimerase/dehydratase" evidence="2">
    <location>
        <begin position="6"/>
        <end position="223"/>
    </location>
</feature>
<dbReference type="Pfam" id="PF08338">
    <property type="entry name" value="DUF1731"/>
    <property type="match status" value="1"/>
</dbReference>
<dbReference type="SUPFAM" id="SSF51735">
    <property type="entry name" value="NAD(P)-binding Rossmann-fold domains"/>
    <property type="match status" value="1"/>
</dbReference>
<proteinExistence type="inferred from homology"/>
<organism evidence="4 5">
    <name type="scientific">Capnocytophaga canis</name>
    <dbReference type="NCBI Taxonomy" id="1848903"/>
    <lineage>
        <taxon>Bacteria</taxon>
        <taxon>Pseudomonadati</taxon>
        <taxon>Bacteroidota</taxon>
        <taxon>Flavobacteriia</taxon>
        <taxon>Flavobacteriales</taxon>
        <taxon>Flavobacteriaceae</taxon>
        <taxon>Capnocytophaga</taxon>
    </lineage>
</organism>
<evidence type="ECO:0000259" key="2">
    <source>
        <dbReference type="Pfam" id="PF01370"/>
    </source>
</evidence>
<name>A0A0B7HUK5_9FLAO</name>
<dbReference type="RefSeq" id="WP_042343048.1">
    <property type="nucleotide sequence ID" value="NZ_CDOI01000002.1"/>
</dbReference>
<dbReference type="PANTHER" id="PTHR11092">
    <property type="entry name" value="SUGAR NUCLEOTIDE EPIMERASE RELATED"/>
    <property type="match status" value="1"/>
</dbReference>
<comment type="similarity">
    <text evidence="1">Belongs to the NAD(P)-dependent epimerase/dehydratase family. SDR39U1 subfamily.</text>
</comment>
<reference evidence="4 5" key="1">
    <citation type="submission" date="2015-01" db="EMBL/GenBank/DDBJ databases">
        <authorList>
            <person name="Xiang T."/>
            <person name="Song Y."/>
            <person name="Huang L."/>
            <person name="Wang B."/>
            <person name="Wu P."/>
        </authorList>
    </citation>
    <scope>NUCLEOTIDE SEQUENCE [LARGE SCALE GENOMIC DNA]</scope>
    <source>
        <strain evidence="4 5">CcD38</strain>
    </source>
</reference>
<dbReference type="EMBL" id="CDOI01000002">
    <property type="protein sequence ID" value="CEN43376.1"/>
    <property type="molecule type" value="Genomic_DNA"/>
</dbReference>
<dbReference type="Proteomes" id="UP000045051">
    <property type="component" value="Unassembled WGS sequence"/>
</dbReference>
<evidence type="ECO:0000313" key="5">
    <source>
        <dbReference type="Proteomes" id="UP000045051"/>
    </source>
</evidence>
<dbReference type="PANTHER" id="PTHR11092:SF0">
    <property type="entry name" value="EPIMERASE FAMILY PROTEIN SDR39U1"/>
    <property type="match status" value="1"/>
</dbReference>
<dbReference type="InterPro" id="IPR036291">
    <property type="entry name" value="NAD(P)-bd_dom_sf"/>
</dbReference>
<dbReference type="AlphaFoldDB" id="A0A0B7HUK5"/>
<dbReference type="Gene3D" id="3.40.50.720">
    <property type="entry name" value="NAD(P)-binding Rossmann-like Domain"/>
    <property type="match status" value="1"/>
</dbReference>
<accession>A0A0B7HUK5</accession>
<dbReference type="InterPro" id="IPR010099">
    <property type="entry name" value="SDR39U1"/>
</dbReference>
<protein>
    <submittedName>
        <fullName evidence="4">Epimerase family protein yfcH</fullName>
    </submittedName>
</protein>
<evidence type="ECO:0000259" key="3">
    <source>
        <dbReference type="Pfam" id="PF08338"/>
    </source>
</evidence>
<gene>
    <name evidence="4" type="ORF">CCAND38_100036</name>
</gene>
<dbReference type="Pfam" id="PF01370">
    <property type="entry name" value="Epimerase"/>
    <property type="match status" value="1"/>
</dbReference>
<dbReference type="InterPro" id="IPR001509">
    <property type="entry name" value="Epimerase_deHydtase"/>
</dbReference>
<feature type="domain" description="DUF1731" evidence="3">
    <location>
        <begin position="252"/>
        <end position="296"/>
    </location>
</feature>